<dbReference type="InterPro" id="IPR036397">
    <property type="entry name" value="RNaseH_sf"/>
</dbReference>
<dbReference type="PANTHER" id="PTHR37984">
    <property type="entry name" value="PROTEIN CBG26694"/>
    <property type="match status" value="1"/>
</dbReference>
<dbReference type="PROSITE" id="PS50994">
    <property type="entry name" value="INTEGRASE"/>
    <property type="match status" value="1"/>
</dbReference>
<dbReference type="EMBL" id="CAJPWZ010000095">
    <property type="protein sequence ID" value="CAG2185575.1"/>
    <property type="molecule type" value="Genomic_DNA"/>
</dbReference>
<dbReference type="FunFam" id="1.10.340.70:FF:000001">
    <property type="entry name" value="Retrovirus-related Pol polyprotein from transposon gypsy-like Protein"/>
    <property type="match status" value="1"/>
</dbReference>
<protein>
    <recommendedName>
        <fullName evidence="2">Integrase catalytic domain-containing protein</fullName>
    </recommendedName>
</protein>
<reference evidence="3" key="1">
    <citation type="submission" date="2021-03" db="EMBL/GenBank/DDBJ databases">
        <authorList>
            <person name="Bekaert M."/>
        </authorList>
    </citation>
    <scope>NUCLEOTIDE SEQUENCE</scope>
</reference>
<keyword evidence="4" id="KW-1185">Reference proteome</keyword>
<dbReference type="GO" id="GO:0015074">
    <property type="term" value="P:DNA integration"/>
    <property type="evidence" value="ECO:0007669"/>
    <property type="project" value="InterPro"/>
</dbReference>
<sequence length="508" mass="59117">MEAEEYNKLFTYLNDGSYSKQDMDDNERRRIRKRTQNFEILEGKMYYTGGKSNKGEKKLVITGDQKLSILKLCHSENGSHLGMEKTYYKLAERYYWKGMSADVKHYIQHCEHCQSTNKKTKTTPTELQSVKIPNSTWKKIAIDLIGPYNDSSGKPLSDNGYRYVLTVIDYFSNYVEAFPLKRKLASEVAEKMYELFCRHGMPLELVSDNGGEFNSLLTHSLEAQYGYKHILITPYHPQSNGRSERFNQTLKAMLNKSVQENTQIWERYVPKCCFSYNTSKQNSTKYSPYYLMYWRNPVLPNENLHGETTNTFEKYKEISESEIEKAGNNMLQIQNKIAADVVENVGHAQMKQKLNFDKRHNVIQNEFCTGDLVLLRNLKRKKTLGMQKWLGPYKIYDIPRLEEDSSEKHDKDDEIEENINTKNDEQDENNNELDDESIFLTQSTFQQSDATFDLEVDELLSFPSPVLDSGDDTACASSGRPRRQCVGKERRNSIYEYFPLIKKNVKGQ</sequence>
<dbReference type="PANTHER" id="PTHR37984:SF5">
    <property type="entry name" value="PROTEIN NYNRIN-LIKE"/>
    <property type="match status" value="1"/>
</dbReference>
<evidence type="ECO:0000313" key="3">
    <source>
        <dbReference type="EMBL" id="CAG2185575.1"/>
    </source>
</evidence>
<dbReference type="Pfam" id="PF00665">
    <property type="entry name" value="rve"/>
    <property type="match status" value="1"/>
</dbReference>
<dbReference type="GO" id="GO:0003676">
    <property type="term" value="F:nucleic acid binding"/>
    <property type="evidence" value="ECO:0007669"/>
    <property type="project" value="InterPro"/>
</dbReference>
<dbReference type="InterPro" id="IPR001584">
    <property type="entry name" value="Integrase_cat-core"/>
</dbReference>
<dbReference type="FunFam" id="3.30.420.10:FF:000032">
    <property type="entry name" value="Retrovirus-related Pol polyprotein from transposon 297-like Protein"/>
    <property type="match status" value="1"/>
</dbReference>
<evidence type="ECO:0000313" key="4">
    <source>
        <dbReference type="Proteomes" id="UP000683360"/>
    </source>
</evidence>
<dbReference type="Pfam" id="PF17921">
    <property type="entry name" value="Integrase_H2C2"/>
    <property type="match status" value="1"/>
</dbReference>
<dbReference type="OrthoDB" id="10047206at2759"/>
<dbReference type="InterPro" id="IPR050951">
    <property type="entry name" value="Retrovirus_Pol_polyprotein"/>
</dbReference>
<dbReference type="Proteomes" id="UP000683360">
    <property type="component" value="Unassembled WGS sequence"/>
</dbReference>
<dbReference type="Gene3D" id="1.10.340.70">
    <property type="match status" value="1"/>
</dbReference>
<gene>
    <name evidence="3" type="ORF">MEDL_1161</name>
</gene>
<organism evidence="3 4">
    <name type="scientific">Mytilus edulis</name>
    <name type="common">Blue mussel</name>
    <dbReference type="NCBI Taxonomy" id="6550"/>
    <lineage>
        <taxon>Eukaryota</taxon>
        <taxon>Metazoa</taxon>
        <taxon>Spiralia</taxon>
        <taxon>Lophotrochozoa</taxon>
        <taxon>Mollusca</taxon>
        <taxon>Bivalvia</taxon>
        <taxon>Autobranchia</taxon>
        <taxon>Pteriomorphia</taxon>
        <taxon>Mytilida</taxon>
        <taxon>Mytiloidea</taxon>
        <taxon>Mytilidae</taxon>
        <taxon>Mytilinae</taxon>
        <taxon>Mytilus</taxon>
    </lineage>
</organism>
<dbReference type="InterPro" id="IPR041588">
    <property type="entry name" value="Integrase_H2C2"/>
</dbReference>
<dbReference type="SUPFAM" id="SSF53098">
    <property type="entry name" value="Ribonuclease H-like"/>
    <property type="match status" value="1"/>
</dbReference>
<dbReference type="Gene3D" id="3.30.420.10">
    <property type="entry name" value="Ribonuclease H-like superfamily/Ribonuclease H"/>
    <property type="match status" value="1"/>
</dbReference>
<dbReference type="AlphaFoldDB" id="A0A8S3PS40"/>
<feature type="region of interest" description="Disordered" evidence="1">
    <location>
        <begin position="404"/>
        <end position="430"/>
    </location>
</feature>
<accession>A0A8S3PS40</accession>
<name>A0A8S3PS40_MYTED</name>
<feature type="domain" description="Integrase catalytic" evidence="2">
    <location>
        <begin position="129"/>
        <end position="296"/>
    </location>
</feature>
<comment type="caution">
    <text evidence="3">The sequence shown here is derived from an EMBL/GenBank/DDBJ whole genome shotgun (WGS) entry which is preliminary data.</text>
</comment>
<evidence type="ECO:0000256" key="1">
    <source>
        <dbReference type="SAM" id="MobiDB-lite"/>
    </source>
</evidence>
<proteinExistence type="predicted"/>
<dbReference type="InterPro" id="IPR012337">
    <property type="entry name" value="RNaseH-like_sf"/>
</dbReference>
<evidence type="ECO:0000259" key="2">
    <source>
        <dbReference type="PROSITE" id="PS50994"/>
    </source>
</evidence>